<comment type="caution">
    <text evidence="1">The sequence shown here is derived from an EMBL/GenBank/DDBJ whole genome shotgun (WGS) entry which is preliminary data.</text>
</comment>
<reference evidence="1" key="1">
    <citation type="submission" date="2021-06" db="EMBL/GenBank/DDBJ databases">
        <authorList>
            <person name="Kallberg Y."/>
            <person name="Tangrot J."/>
            <person name="Rosling A."/>
        </authorList>
    </citation>
    <scope>NUCLEOTIDE SEQUENCE</scope>
    <source>
        <strain evidence="1">CL356</strain>
    </source>
</reference>
<organism evidence="1 2">
    <name type="scientific">Acaulospora colombiana</name>
    <dbReference type="NCBI Taxonomy" id="27376"/>
    <lineage>
        <taxon>Eukaryota</taxon>
        <taxon>Fungi</taxon>
        <taxon>Fungi incertae sedis</taxon>
        <taxon>Mucoromycota</taxon>
        <taxon>Glomeromycotina</taxon>
        <taxon>Glomeromycetes</taxon>
        <taxon>Diversisporales</taxon>
        <taxon>Acaulosporaceae</taxon>
        <taxon>Acaulospora</taxon>
    </lineage>
</organism>
<keyword evidence="2" id="KW-1185">Reference proteome</keyword>
<evidence type="ECO:0000313" key="1">
    <source>
        <dbReference type="EMBL" id="CAG8679624.1"/>
    </source>
</evidence>
<name>A0ACA9NX51_9GLOM</name>
<dbReference type="EMBL" id="CAJVPT010026503">
    <property type="protein sequence ID" value="CAG8679624.1"/>
    <property type="molecule type" value="Genomic_DNA"/>
</dbReference>
<proteinExistence type="predicted"/>
<dbReference type="Proteomes" id="UP000789525">
    <property type="component" value="Unassembled WGS sequence"/>
</dbReference>
<protein>
    <submittedName>
        <fullName evidence="1">13908_t:CDS:1</fullName>
    </submittedName>
</protein>
<sequence>MRKRNPLTELEACGINPNIEDFLHEITVYTRKKKRQRRSSSPVENLSNNNKVSVKTHINMADQETQTLDTNSRACNHEEEINRRVKKEVYILFRRLLEYNEKTFGAFMQKLRYDVEDKRIELQQAEKFLEYLKSRSIN</sequence>
<accession>A0ACA9NX51</accession>
<evidence type="ECO:0000313" key="2">
    <source>
        <dbReference type="Proteomes" id="UP000789525"/>
    </source>
</evidence>
<gene>
    <name evidence="1" type="ORF">ACOLOM_LOCUS9278</name>
</gene>